<gene>
    <name evidence="2" type="ORF">ODALV1_LOCUS27746</name>
</gene>
<keyword evidence="1" id="KW-0472">Membrane</keyword>
<dbReference type="EMBL" id="CAXLJM020000124">
    <property type="protein sequence ID" value="CAL8139240.1"/>
    <property type="molecule type" value="Genomic_DNA"/>
</dbReference>
<keyword evidence="3" id="KW-1185">Reference proteome</keyword>
<keyword evidence="1" id="KW-0812">Transmembrane</keyword>
<keyword evidence="1" id="KW-1133">Transmembrane helix</keyword>
<protein>
    <submittedName>
        <fullName evidence="2">Uncharacterized protein</fullName>
    </submittedName>
</protein>
<evidence type="ECO:0000313" key="3">
    <source>
        <dbReference type="Proteomes" id="UP001642540"/>
    </source>
</evidence>
<comment type="caution">
    <text evidence="2">The sequence shown here is derived from an EMBL/GenBank/DDBJ whole genome shotgun (WGS) entry which is preliminary data.</text>
</comment>
<proteinExistence type="predicted"/>
<feature type="transmembrane region" description="Helical" evidence="1">
    <location>
        <begin position="98"/>
        <end position="122"/>
    </location>
</feature>
<evidence type="ECO:0000313" key="2">
    <source>
        <dbReference type="EMBL" id="CAL8139240.1"/>
    </source>
</evidence>
<name>A0ABP1RYZ1_9HEXA</name>
<dbReference type="Proteomes" id="UP001642540">
    <property type="component" value="Unassembled WGS sequence"/>
</dbReference>
<organism evidence="2 3">
    <name type="scientific">Orchesella dallaii</name>
    <dbReference type="NCBI Taxonomy" id="48710"/>
    <lineage>
        <taxon>Eukaryota</taxon>
        <taxon>Metazoa</taxon>
        <taxon>Ecdysozoa</taxon>
        <taxon>Arthropoda</taxon>
        <taxon>Hexapoda</taxon>
        <taxon>Collembola</taxon>
        <taxon>Entomobryomorpha</taxon>
        <taxon>Entomobryoidea</taxon>
        <taxon>Orchesellidae</taxon>
        <taxon>Orchesellinae</taxon>
        <taxon>Orchesella</taxon>
    </lineage>
</organism>
<evidence type="ECO:0000256" key="1">
    <source>
        <dbReference type="SAM" id="Phobius"/>
    </source>
</evidence>
<reference evidence="2 3" key="1">
    <citation type="submission" date="2024-08" db="EMBL/GenBank/DDBJ databases">
        <authorList>
            <person name="Cucini C."/>
            <person name="Frati F."/>
        </authorList>
    </citation>
    <scope>NUCLEOTIDE SEQUENCE [LARGE SCALE GENOMIC DNA]</scope>
</reference>
<accession>A0ABP1RYZ1</accession>
<sequence length="169" mass="18993">MMIIIGLIIEKESKVFSGDLSTIVLDNNQLTGIELGFGMTSSSPASSLSPLFPANEEDAPFFYIDKYGNKAVRGGLVAQQLRNSRSESGARHHIMHHLTIFAIIAIIALVLVLVGLVSWWLVFHHMDRDKQKEASEVPVVNVYDHSIKRYGRRRTLDVDGEEEEEEEQN</sequence>